<dbReference type="SMART" id="SM00826">
    <property type="entry name" value="PKS_DH"/>
    <property type="match status" value="1"/>
</dbReference>
<comment type="pathway">
    <text evidence="1">Antibiotic biosynthesis.</text>
</comment>
<dbReference type="SUPFAM" id="SSF51735">
    <property type="entry name" value="NAD(P)-binding Rossmann-fold domains"/>
    <property type="match status" value="3"/>
</dbReference>
<dbReference type="Pfam" id="PF08240">
    <property type="entry name" value="ADH_N"/>
    <property type="match status" value="1"/>
</dbReference>
<dbReference type="SMART" id="SM00829">
    <property type="entry name" value="PKS_ER"/>
    <property type="match status" value="1"/>
</dbReference>
<dbReference type="InterPro" id="IPR013217">
    <property type="entry name" value="Methyltransf_12"/>
</dbReference>
<feature type="compositionally biased region" description="Basic and acidic residues" evidence="10">
    <location>
        <begin position="1"/>
        <end position="11"/>
    </location>
</feature>
<dbReference type="InterPro" id="IPR013154">
    <property type="entry name" value="ADH-like_N"/>
</dbReference>
<evidence type="ECO:0000313" key="14">
    <source>
        <dbReference type="EMBL" id="QEV64322.1"/>
    </source>
</evidence>
<evidence type="ECO:0000256" key="1">
    <source>
        <dbReference type="ARBA" id="ARBA00004792"/>
    </source>
</evidence>
<evidence type="ECO:0000256" key="2">
    <source>
        <dbReference type="ARBA" id="ARBA00022450"/>
    </source>
</evidence>
<accession>A0A5P2XPD1</accession>
<dbReference type="Pfam" id="PF02801">
    <property type="entry name" value="Ketoacyl-synt_C"/>
    <property type="match status" value="1"/>
</dbReference>
<dbReference type="SUPFAM" id="SSF53901">
    <property type="entry name" value="Thiolase-like"/>
    <property type="match status" value="1"/>
</dbReference>
<dbReference type="PROSITE" id="PS50075">
    <property type="entry name" value="CARRIER"/>
    <property type="match status" value="1"/>
</dbReference>
<evidence type="ECO:0000256" key="6">
    <source>
        <dbReference type="ARBA" id="ARBA00023194"/>
    </source>
</evidence>
<dbReference type="InterPro" id="IPR029063">
    <property type="entry name" value="SAM-dependent_MTases_sf"/>
</dbReference>
<dbReference type="Gene3D" id="3.90.180.10">
    <property type="entry name" value="Medium-chain alcohol dehydrogenases, catalytic domain"/>
    <property type="match status" value="1"/>
</dbReference>
<keyword evidence="2" id="KW-0596">Phosphopantetheine</keyword>
<dbReference type="InterPro" id="IPR020843">
    <property type="entry name" value="ER"/>
</dbReference>
<dbReference type="EMBL" id="CP023690">
    <property type="protein sequence ID" value="QEV64322.1"/>
    <property type="molecule type" value="Genomic_DNA"/>
</dbReference>
<dbReference type="GO" id="GO:0017000">
    <property type="term" value="P:antibiotic biosynthetic process"/>
    <property type="evidence" value="ECO:0007669"/>
    <property type="project" value="UniProtKB-KW"/>
</dbReference>
<dbReference type="SMART" id="SM00822">
    <property type="entry name" value="PKS_KR"/>
    <property type="match status" value="1"/>
</dbReference>
<keyword evidence="8" id="KW-0012">Acyltransferase</keyword>
<name>A0A5P2XPD1_STRST</name>
<dbReference type="SMART" id="SM00823">
    <property type="entry name" value="PKS_PP"/>
    <property type="match status" value="1"/>
</dbReference>
<dbReference type="InterPro" id="IPR002364">
    <property type="entry name" value="Quin_OxRdtase/zeta-crystal_CS"/>
</dbReference>
<feature type="domain" description="Ketosynthase family 3 (KS3)" evidence="12">
    <location>
        <begin position="106"/>
        <end position="530"/>
    </location>
</feature>
<dbReference type="InterPro" id="IPR016036">
    <property type="entry name" value="Malonyl_transacylase_ACP-bd"/>
</dbReference>
<feature type="region of interest" description="C-terminal hotdog fold" evidence="9">
    <location>
        <begin position="1142"/>
        <end position="1281"/>
    </location>
</feature>
<dbReference type="Gene3D" id="3.30.70.3290">
    <property type="match status" value="1"/>
</dbReference>
<dbReference type="KEGG" id="sspb:CP982_41185"/>
<evidence type="ECO:0000256" key="3">
    <source>
        <dbReference type="ARBA" id="ARBA00022553"/>
    </source>
</evidence>
<dbReference type="InterPro" id="IPR014043">
    <property type="entry name" value="Acyl_transferase_dom"/>
</dbReference>
<dbReference type="Pfam" id="PF08242">
    <property type="entry name" value="Methyltransf_12"/>
    <property type="match status" value="1"/>
</dbReference>
<keyword evidence="5" id="KW-0521">NADP</keyword>
<dbReference type="Pfam" id="PF08659">
    <property type="entry name" value="KR"/>
    <property type="match status" value="1"/>
</dbReference>
<dbReference type="InterPro" id="IPR057326">
    <property type="entry name" value="KR_dom"/>
</dbReference>
<dbReference type="SUPFAM" id="SSF52151">
    <property type="entry name" value="FabD/lysophospholipase-like"/>
    <property type="match status" value="1"/>
</dbReference>
<dbReference type="InterPro" id="IPR020807">
    <property type="entry name" value="PKS_DH"/>
</dbReference>
<evidence type="ECO:0000256" key="8">
    <source>
        <dbReference type="ARBA" id="ARBA00023315"/>
    </source>
</evidence>
<evidence type="ECO:0000256" key="4">
    <source>
        <dbReference type="ARBA" id="ARBA00022679"/>
    </source>
</evidence>
<dbReference type="Pfam" id="PF00109">
    <property type="entry name" value="ketoacyl-synt"/>
    <property type="match status" value="1"/>
</dbReference>
<dbReference type="SUPFAM" id="SSF55048">
    <property type="entry name" value="Probable ACP-binding domain of malonyl-CoA ACP transacylase"/>
    <property type="match status" value="1"/>
</dbReference>
<dbReference type="SUPFAM" id="SSF47336">
    <property type="entry name" value="ACP-like"/>
    <property type="match status" value="1"/>
</dbReference>
<dbReference type="InterPro" id="IPR049900">
    <property type="entry name" value="PKS_mFAS_DH"/>
</dbReference>
<dbReference type="InterPro" id="IPR016039">
    <property type="entry name" value="Thiolase-like"/>
</dbReference>
<dbReference type="Pfam" id="PF21089">
    <property type="entry name" value="PKS_DH_N"/>
    <property type="match status" value="1"/>
</dbReference>
<proteinExistence type="predicted"/>
<organism evidence="14 15">
    <name type="scientific">Streptomyces spectabilis</name>
    <dbReference type="NCBI Taxonomy" id="68270"/>
    <lineage>
        <taxon>Bacteria</taxon>
        <taxon>Bacillati</taxon>
        <taxon>Actinomycetota</taxon>
        <taxon>Actinomycetes</taxon>
        <taxon>Kitasatosporales</taxon>
        <taxon>Streptomycetaceae</taxon>
        <taxon>Streptomyces</taxon>
    </lineage>
</organism>
<dbReference type="InterPro" id="IPR036736">
    <property type="entry name" value="ACP-like_sf"/>
</dbReference>
<feature type="region of interest" description="Disordered" evidence="10">
    <location>
        <begin position="531"/>
        <end position="550"/>
    </location>
</feature>
<dbReference type="Pfam" id="PF00107">
    <property type="entry name" value="ADH_zinc_N"/>
    <property type="match status" value="1"/>
</dbReference>
<dbReference type="PANTHER" id="PTHR43775:SF37">
    <property type="entry name" value="SI:DKEY-61P9.11"/>
    <property type="match status" value="1"/>
</dbReference>
<dbReference type="FunFam" id="3.40.50.720:FF:000209">
    <property type="entry name" value="Polyketide synthase Pks12"/>
    <property type="match status" value="1"/>
</dbReference>
<dbReference type="SMART" id="SM00827">
    <property type="entry name" value="PKS_AT"/>
    <property type="match status" value="1"/>
</dbReference>
<dbReference type="Gene3D" id="3.40.50.720">
    <property type="entry name" value="NAD(P)-binding Rossmann-like Domain"/>
    <property type="match status" value="3"/>
</dbReference>
<evidence type="ECO:0000256" key="5">
    <source>
        <dbReference type="ARBA" id="ARBA00022857"/>
    </source>
</evidence>
<evidence type="ECO:0000259" key="13">
    <source>
        <dbReference type="PROSITE" id="PS52019"/>
    </source>
</evidence>
<dbReference type="SMART" id="SM00825">
    <property type="entry name" value="PKS_KS"/>
    <property type="match status" value="1"/>
</dbReference>
<dbReference type="Gene3D" id="1.10.1200.10">
    <property type="entry name" value="ACP-like"/>
    <property type="match status" value="1"/>
</dbReference>
<dbReference type="Gene3D" id="3.40.47.10">
    <property type="match status" value="1"/>
</dbReference>
<dbReference type="GO" id="GO:0004312">
    <property type="term" value="F:fatty acid synthase activity"/>
    <property type="evidence" value="ECO:0007669"/>
    <property type="project" value="TreeGrafter"/>
</dbReference>
<dbReference type="Pfam" id="PF14765">
    <property type="entry name" value="PS-DH"/>
    <property type="match status" value="1"/>
</dbReference>
<dbReference type="InterPro" id="IPR001227">
    <property type="entry name" value="Ac_transferase_dom_sf"/>
</dbReference>
<protein>
    <submittedName>
        <fullName evidence="14">SDR family NAD(P)-dependent oxidoreductase</fullName>
    </submittedName>
</protein>
<dbReference type="InterPro" id="IPR042104">
    <property type="entry name" value="PKS_dehydratase_sf"/>
</dbReference>
<dbReference type="InterPro" id="IPR050091">
    <property type="entry name" value="PKS_NRPS_Biosynth_Enz"/>
</dbReference>
<feature type="region of interest" description="Disordered" evidence="10">
    <location>
        <begin position="1"/>
        <end position="49"/>
    </location>
</feature>
<dbReference type="Proteomes" id="UP000326505">
    <property type="component" value="Chromosome"/>
</dbReference>
<reference evidence="14 15" key="1">
    <citation type="submission" date="2017-09" db="EMBL/GenBank/DDBJ databases">
        <authorList>
            <person name="Lee N."/>
            <person name="Cho B.-K."/>
        </authorList>
    </citation>
    <scope>NUCLEOTIDE SEQUENCE [LARGE SCALE GENOMIC DNA]</scope>
    <source>
        <strain evidence="14 15">ATCC 27465</strain>
    </source>
</reference>
<dbReference type="PROSITE" id="PS00606">
    <property type="entry name" value="KS3_1"/>
    <property type="match status" value="1"/>
</dbReference>
<feature type="region of interest" description="Disordered" evidence="10">
    <location>
        <begin position="1894"/>
        <end position="1915"/>
    </location>
</feature>
<dbReference type="InterPro" id="IPR020806">
    <property type="entry name" value="PKS_PP-bd"/>
</dbReference>
<dbReference type="PROSITE" id="PS01162">
    <property type="entry name" value="QOR_ZETA_CRYSTAL"/>
    <property type="match status" value="1"/>
</dbReference>
<feature type="region of interest" description="N-terminal hotdog fold" evidence="9">
    <location>
        <begin position="1003"/>
        <end position="1123"/>
    </location>
</feature>
<dbReference type="CDD" id="cd00833">
    <property type="entry name" value="PKS"/>
    <property type="match status" value="1"/>
</dbReference>
<dbReference type="InterPro" id="IPR013149">
    <property type="entry name" value="ADH-like_C"/>
</dbReference>
<dbReference type="CDD" id="cd05195">
    <property type="entry name" value="enoyl_red"/>
    <property type="match status" value="1"/>
</dbReference>
<dbReference type="Pfam" id="PF16197">
    <property type="entry name" value="KAsynt_C_assoc"/>
    <property type="match status" value="1"/>
</dbReference>
<dbReference type="Gene3D" id="3.40.50.150">
    <property type="entry name" value="Vaccinia Virus protein VP39"/>
    <property type="match status" value="1"/>
</dbReference>
<dbReference type="InterPro" id="IPR020841">
    <property type="entry name" value="PKS_Beta-ketoAc_synthase_dom"/>
</dbReference>
<dbReference type="InterPro" id="IPR049552">
    <property type="entry name" value="PKS_DH_N"/>
</dbReference>
<feature type="domain" description="PKS/mFAS DH" evidence="13">
    <location>
        <begin position="1003"/>
        <end position="1281"/>
    </location>
</feature>
<feature type="active site" description="Proton donor; for dehydratase activity" evidence="9">
    <location>
        <position position="1201"/>
    </location>
</feature>
<dbReference type="Gene3D" id="3.40.366.10">
    <property type="entry name" value="Malonyl-Coenzyme A Acyl Carrier Protein, domain 2"/>
    <property type="match status" value="1"/>
</dbReference>
<feature type="active site" description="Proton acceptor; for dehydratase activity" evidence="9">
    <location>
        <position position="1032"/>
    </location>
</feature>
<evidence type="ECO:0000259" key="11">
    <source>
        <dbReference type="PROSITE" id="PS50075"/>
    </source>
</evidence>
<keyword evidence="3" id="KW-0597">Phosphoprotein</keyword>
<dbReference type="GO" id="GO:0008270">
    <property type="term" value="F:zinc ion binding"/>
    <property type="evidence" value="ECO:0007669"/>
    <property type="project" value="InterPro"/>
</dbReference>
<dbReference type="InterPro" id="IPR036291">
    <property type="entry name" value="NAD(P)-bd_dom_sf"/>
</dbReference>
<dbReference type="Pfam" id="PF00550">
    <property type="entry name" value="PP-binding"/>
    <property type="match status" value="1"/>
</dbReference>
<evidence type="ECO:0000256" key="10">
    <source>
        <dbReference type="SAM" id="MobiDB-lite"/>
    </source>
</evidence>
<evidence type="ECO:0000256" key="7">
    <source>
        <dbReference type="ARBA" id="ARBA00023268"/>
    </source>
</evidence>
<dbReference type="PROSITE" id="PS52004">
    <property type="entry name" value="KS3_2"/>
    <property type="match status" value="1"/>
</dbReference>
<evidence type="ECO:0000313" key="15">
    <source>
        <dbReference type="Proteomes" id="UP000326505"/>
    </source>
</evidence>
<dbReference type="InterPro" id="IPR009081">
    <property type="entry name" value="PP-bd_ACP"/>
</dbReference>
<dbReference type="InterPro" id="IPR032821">
    <property type="entry name" value="PKS_assoc"/>
</dbReference>
<dbReference type="GO" id="GO:0016491">
    <property type="term" value="F:oxidoreductase activity"/>
    <property type="evidence" value="ECO:0007669"/>
    <property type="project" value="InterPro"/>
</dbReference>
<dbReference type="InterPro" id="IPR013968">
    <property type="entry name" value="PKS_KR"/>
</dbReference>
<dbReference type="GO" id="GO:0004315">
    <property type="term" value="F:3-oxoacyl-[acyl-carrier-protein] synthase activity"/>
    <property type="evidence" value="ECO:0007669"/>
    <property type="project" value="InterPro"/>
</dbReference>
<keyword evidence="6" id="KW-0045">Antibiotic biosynthesis</keyword>
<dbReference type="InterPro" id="IPR049551">
    <property type="entry name" value="PKS_DH_C"/>
</dbReference>
<dbReference type="GO" id="GO:0006633">
    <property type="term" value="P:fatty acid biosynthetic process"/>
    <property type="evidence" value="ECO:0007669"/>
    <property type="project" value="InterPro"/>
</dbReference>
<dbReference type="Gene3D" id="3.10.129.110">
    <property type="entry name" value="Polyketide synthase dehydratase"/>
    <property type="match status" value="1"/>
</dbReference>
<dbReference type="Pfam" id="PF00698">
    <property type="entry name" value="Acyl_transf_1"/>
    <property type="match status" value="1"/>
</dbReference>
<dbReference type="InterPro" id="IPR014030">
    <property type="entry name" value="Ketoacyl_synth_N"/>
</dbReference>
<dbReference type="InterPro" id="IPR018201">
    <property type="entry name" value="Ketoacyl_synth_AS"/>
</dbReference>
<dbReference type="SUPFAM" id="SSF53335">
    <property type="entry name" value="S-adenosyl-L-methionine-dependent methyltransferases"/>
    <property type="match status" value="1"/>
</dbReference>
<feature type="domain" description="Carrier" evidence="11">
    <location>
        <begin position="2521"/>
        <end position="2598"/>
    </location>
</feature>
<dbReference type="PROSITE" id="PS52019">
    <property type="entry name" value="PKS_MFAS_DH"/>
    <property type="match status" value="1"/>
</dbReference>
<gene>
    <name evidence="14" type="ORF">CP982_41185</name>
</gene>
<dbReference type="OrthoDB" id="9778690at2"/>
<dbReference type="InterPro" id="IPR011032">
    <property type="entry name" value="GroES-like_sf"/>
</dbReference>
<sequence length="2610" mass="276268">MRRRQGPENRRNAVPQREFPGPRVTGFLPGEPDRPAQGQPAAGRGGMDLSGWPRTGVCTERIATNNSAILVGPRLPTAPSGSFCCDGTSSGSKEAVVEGEPVVTLDEPIAVVGASCRLPGGINGLDELWTALVGGRDLVGVAPPDRFDAKRWLSANPRRSGKSYTVAGAFLEDVAGFDADFFQISPREAAQMDPQHRLLLELAVEALDDAGAVTSELAGTDTGVYVAVGGHSYALLQAMRPRLMDSHSALGIMTSFAANRISFHFDLRGPSLVVESACSSSLVALHEACEALHRGRVGMAVAGGANLLLAPTDFVASSRATMLSRRGRSQTFSAAADGYVRGEGGGLVVLKRLADAQRDGDRVHALIRGIGTNNDGHTPGISVPDAGAQLSLLEQVYRRAGVDPGDVVYVEAHGTGTPVGDPIECRALGQWMGRTRGAADALPIGSIKTNVGHLEGASGIAGLLKAVLVLRHGEIPASLHGTPLSKAIDFAALGLEPVLARRPLAVDARSLVGVNSFGAGGSNAHAILAPPPPAAAASAEPAEPAEHSDVRTVPVVVSARTRDALAEASQRMVRRLEGLEEPDFYHLAATSARRRERHPYRAAVLASTTRQAAERLRALAERSPDSRAAAAARGVARGKVAFAFSGNGSQWAGMGADLLDGDAVFAAAVARVDALLAPALGWSVEQELRAAKPESSAATEIAQPLLFTVQVATVCVLAERGFKPEAVVGHSVGEVAAAWAAGALDLPTACRVVAERSRAQAPTAGLGRMAAIGVGGEQARLLLAPYEGRLEITAFNSDRDLTVGGPLVALEELGAEAVRQGIFFRLLDLDYAFHTSAMDGIGDGLLAALEGVEARATDTAFASTVTGGLVDTRKLGAGYWWDNVRQPVRFASAVRELLAEGCDTFVEIGPHHVLKGYLARLCSEVPAQTAVVPTLLRDADGPGSLDTALAHLLAVGADVVWEEWLPRPARVVDLPSYPWQHERHWHGAPDWWDERLALGSVGHPLLGERAAGPDPGWECDVEPERVPWAGDHRMSESVVMPGMAFAEMAVAAGVEVFGAPIEVVGLRIDTALTLPWQDDAMEVRLRTSLSPDDGVTQISSTDGQGSGWRAHARAQVRRLLRSRPGPLDPEAGAGAAAAAAAAEGERAAQAHYARCAEAGLTYGPLLRVLYDLRRTADTVTARYALPLSDGTAFHAHPVVMDAALQAALALLPDDGRIYLPVAAGAVRCWHTPDAVGLIDVRARAITSDEGIVDVTVTDADGAVALEMTDVRLKALDERRRRPTEYYTTELRAVPLAAAPAPVITASEVAEETRAEREALPRGWRDSRENGLAARTGELSGHFFAQAVQDMLPGEQEFSLGRLLAAGLRPDRQLLVRSLARMACDAGIMTAVGDPDTVTAPGDSAITTTRWRIVAPPRPAAVLQKMTDDFPGEAAFLTLCTLSGSHLAPMLRGELDPVDLMFNGADRELIEQVYSTTVPSRLARQAAGIYLREFLARWPADRPLNVLEVGGGTGGTTASLLPLLPPERTRYVFTDVSAGFFTRAQERFTAYDFVEYRTLDITCDPVAQGFAEGEFDLVIAANVLHVAPRLTQALHHVTSLLGDRGALLAVEASDPRLDNLCFGGFDGFWQFTDAPLRTRSCLLTADQWMPLLAECGFTDATYATRDLDVDHADDSVLFATRTAPDTTPAGAEPAAPDGRDAPRWLVVAERPEAELTGRLVDSLRRCGSPEVALVPAYDVSCAQWPPQRGERPSGVVVLLDEAAAGTTATAARRPSGRSSPDDLVDPMLRRAAMLRDLVAARRRDPSTDVQPLVVVTRPSGALPAPERPLVPADAAVWGMARSLANEEPSLRIRRISLDRGDDAASDAARLAQVINADTAEDELVLTRGGCFAPRTTARLPAAPPPAGTPFRLHTDRGGPTPSLSWIQDEERAPGPGQIAIAVRAAALNYHDVMTVTGLITEDADSADFEHDRVGLECAGTVTGVGPGVTGFAPGDRVFAFTTSSISSQVTAPARLVGHIPSGMSFAEAATLPIAFATVHYGLSDRVDLQAGETVLVHGGAGGIGLAVLQHARHVGAQVIATAGTPAKRRLLRHLGVTHVLDSRSLDFAEEVRRLTDGEGVDVVVNSLTGEAAARSLDLLRPGGQFVELGKRGFQAGSRLLLEALAANCSYLAVDILKVVAGPPGRAQRITEAVADLVRRGVYRPLPHTLHPAAHLQEAFTLLQHSRHIGKVVLSLEERPPVRSVPAPLHLDPHGTYLITGGLSGFGAATARHLATLGARHLTLVGRRGDSTRESADLLSDLRARGVGVSVHATDVTDPAALRAVIDAAAVPLRGVVHAAMELSDTLLRDATDEAFRAALPAKAAGAHLLDTLTRRHDLDLFVLYSSASSLLGWPGQANYNAANVYTEALVRSRREEGLPALAVGWGAIAEVGYAARTYTDEHLGRQITAPLAPDTALETLALLTHSTVDVATVAAHVDWHRVRTATVAGDVPRHTHVLATVPEATDGSHTLREQITALDPAQAETLVRDTLTELLARLLRTPAERIDQSLALKNLGIDSLLATELTTTIRRNLNCELATLAVINAPGTDHLARILLPQLMTPDGARRDPDS</sequence>
<evidence type="ECO:0000259" key="12">
    <source>
        <dbReference type="PROSITE" id="PS52004"/>
    </source>
</evidence>
<evidence type="ECO:0000256" key="9">
    <source>
        <dbReference type="PROSITE-ProRule" id="PRU01363"/>
    </source>
</evidence>
<dbReference type="GO" id="GO:0031177">
    <property type="term" value="F:phosphopantetheine binding"/>
    <property type="evidence" value="ECO:0007669"/>
    <property type="project" value="InterPro"/>
</dbReference>
<dbReference type="PANTHER" id="PTHR43775">
    <property type="entry name" value="FATTY ACID SYNTHASE"/>
    <property type="match status" value="1"/>
</dbReference>
<dbReference type="SUPFAM" id="SSF50129">
    <property type="entry name" value="GroES-like"/>
    <property type="match status" value="1"/>
</dbReference>
<keyword evidence="7" id="KW-0511">Multifunctional enzyme</keyword>
<dbReference type="InterPro" id="IPR014031">
    <property type="entry name" value="Ketoacyl_synth_C"/>
</dbReference>
<dbReference type="InterPro" id="IPR016035">
    <property type="entry name" value="Acyl_Trfase/lysoPLipase"/>
</dbReference>
<keyword evidence="4" id="KW-0808">Transferase</keyword>